<evidence type="ECO:0000313" key="2">
    <source>
        <dbReference type="Proteomes" id="UP001163324"/>
    </source>
</evidence>
<reference evidence="1" key="1">
    <citation type="submission" date="2022-10" db="EMBL/GenBank/DDBJ databases">
        <title>Complete Genome of Trichothecium roseum strain YXFP-22015, a Plant Pathogen Isolated from Citrus.</title>
        <authorList>
            <person name="Wang Y."/>
            <person name="Zhu L."/>
        </authorList>
    </citation>
    <scope>NUCLEOTIDE SEQUENCE</scope>
    <source>
        <strain evidence="1">YXFP-22015</strain>
    </source>
</reference>
<organism evidence="1 2">
    <name type="scientific">Trichothecium roseum</name>
    <dbReference type="NCBI Taxonomy" id="47278"/>
    <lineage>
        <taxon>Eukaryota</taxon>
        <taxon>Fungi</taxon>
        <taxon>Dikarya</taxon>
        <taxon>Ascomycota</taxon>
        <taxon>Pezizomycotina</taxon>
        <taxon>Sordariomycetes</taxon>
        <taxon>Hypocreomycetidae</taxon>
        <taxon>Hypocreales</taxon>
        <taxon>Hypocreales incertae sedis</taxon>
        <taxon>Trichothecium</taxon>
    </lineage>
</organism>
<accession>A0ACC0VC04</accession>
<protein>
    <submittedName>
        <fullName evidence="1">Uncharacterized protein</fullName>
    </submittedName>
</protein>
<proteinExistence type="predicted"/>
<gene>
    <name evidence="1" type="ORF">N3K66_000475</name>
</gene>
<dbReference type="EMBL" id="CM047940">
    <property type="protein sequence ID" value="KAI9903946.1"/>
    <property type="molecule type" value="Genomic_DNA"/>
</dbReference>
<comment type="caution">
    <text evidence="1">The sequence shown here is derived from an EMBL/GenBank/DDBJ whole genome shotgun (WGS) entry which is preliminary data.</text>
</comment>
<dbReference type="Proteomes" id="UP001163324">
    <property type="component" value="Chromosome 1"/>
</dbReference>
<name>A0ACC0VC04_9HYPO</name>
<evidence type="ECO:0000313" key="1">
    <source>
        <dbReference type="EMBL" id="KAI9903946.1"/>
    </source>
</evidence>
<keyword evidence="2" id="KW-1185">Reference proteome</keyword>
<sequence length="396" mass="43047">MLSATSVGMRAGARRVVRPSITSIASTSTPRSSLSSQRQSLNKSRNLSNKTLVFPSQQRRGYAVTTNPNPPLGKKNASNELPSRIGLIGARGYTGQALIDLLNEHPYMDLCHVSSRELAGQELQGYSKRKIIYENLSPEDVAQLDKDNKVDCWVMALPNGVCKPFIEALDSNKSNSVVVDLSADYRFVDSWTYGLCELTKRSEISQSTRISNPGCYATGAQLGIAPILEHLGGSPSVFGVSGYSGAGTKPSPNNDVERLKDNLAPYSLTGHIHEREISRHLGTPVAFMPHVASWFRGIHLTINIPLNKVMTSRDIRQIYQDRYAGEKLVKVAGEAPLVKSISGKHSVEIGSFAIDSTGKRVVVCATIDNLNKGASTQCLQNMNLALGYAEFEGIPE</sequence>